<evidence type="ECO:0000313" key="2">
    <source>
        <dbReference type="Proteomes" id="UP000266934"/>
    </source>
</evidence>
<dbReference type="AlphaFoldDB" id="A0A348FXV2"/>
<dbReference type="EMBL" id="AP018907">
    <property type="protein sequence ID" value="BBF92135.1"/>
    <property type="molecule type" value="Genomic_DNA"/>
</dbReference>
<evidence type="ECO:0000313" key="1">
    <source>
        <dbReference type="EMBL" id="BBF92135.1"/>
    </source>
</evidence>
<accession>A0A348FXV2</accession>
<name>A0A348FXV2_9HYPH</name>
<organism evidence="1 2">
    <name type="scientific">Blastochloris tepida</name>
    <dbReference type="NCBI Taxonomy" id="2233851"/>
    <lineage>
        <taxon>Bacteria</taxon>
        <taxon>Pseudomonadati</taxon>
        <taxon>Pseudomonadota</taxon>
        <taxon>Alphaproteobacteria</taxon>
        <taxon>Hyphomicrobiales</taxon>
        <taxon>Blastochloridaceae</taxon>
        <taxon>Blastochloris</taxon>
    </lineage>
</organism>
<dbReference type="KEGG" id="blag:BLTE_08200"/>
<reference evidence="1 2" key="1">
    <citation type="submission" date="2018-08" db="EMBL/GenBank/DDBJ databases">
        <title>Complete genome sequencing of Blastochloris tepida GI.</title>
        <authorList>
            <person name="Tsukatani Y."/>
            <person name="Mori H."/>
        </authorList>
    </citation>
    <scope>NUCLEOTIDE SEQUENCE [LARGE SCALE GENOMIC DNA]</scope>
    <source>
        <strain evidence="1 2">GI</strain>
    </source>
</reference>
<keyword evidence="2" id="KW-1185">Reference proteome</keyword>
<sequence>MCAKMPPKNAGSAHFGQRDYAAETATTTGAAVLDIHARRVVAALTVLADEVLDAVPADRRPRITRLVELMREDAAALADELSPRPVRAAVGAGSSCASASVAGRPVTPAVGGNVVAFPGRRRG</sequence>
<gene>
    <name evidence="1" type="ORF">BLTE_08200</name>
</gene>
<dbReference type="Proteomes" id="UP000266934">
    <property type="component" value="Chromosome"/>
</dbReference>
<protein>
    <submittedName>
        <fullName evidence="1">Uncharacterized protein</fullName>
    </submittedName>
</protein>
<proteinExistence type="predicted"/>